<organism evidence="1 2">
    <name type="scientific">Brassica cretica</name>
    <name type="common">Mustard</name>
    <dbReference type="NCBI Taxonomy" id="69181"/>
    <lineage>
        <taxon>Eukaryota</taxon>
        <taxon>Viridiplantae</taxon>
        <taxon>Streptophyta</taxon>
        <taxon>Embryophyta</taxon>
        <taxon>Tracheophyta</taxon>
        <taxon>Spermatophyta</taxon>
        <taxon>Magnoliopsida</taxon>
        <taxon>eudicotyledons</taxon>
        <taxon>Gunneridae</taxon>
        <taxon>Pentapetalae</taxon>
        <taxon>rosids</taxon>
        <taxon>malvids</taxon>
        <taxon>Brassicales</taxon>
        <taxon>Brassicaceae</taxon>
        <taxon>Brassiceae</taxon>
        <taxon>Brassica</taxon>
    </lineage>
</organism>
<name>A0A8S9SNE8_BRACR</name>
<dbReference type="EMBL" id="QGKX02000004">
    <property type="protein sequence ID" value="KAF3603291.1"/>
    <property type="molecule type" value="Genomic_DNA"/>
</dbReference>
<comment type="caution">
    <text evidence="1">The sequence shown here is derived from an EMBL/GenBank/DDBJ whole genome shotgun (WGS) entry which is preliminary data.</text>
</comment>
<gene>
    <name evidence="1" type="ORF">F2Q69_00037747</name>
</gene>
<accession>A0A8S9SNE8</accession>
<dbReference type="Proteomes" id="UP000712600">
    <property type="component" value="Unassembled WGS sequence"/>
</dbReference>
<evidence type="ECO:0000313" key="1">
    <source>
        <dbReference type="EMBL" id="KAF3603291.1"/>
    </source>
</evidence>
<dbReference type="AlphaFoldDB" id="A0A8S9SNE8"/>
<sequence length="108" mass="12320">MEEVRCSIPVPQSELDQSKVGLIRRDRHVGHVIWMPRKMAGTVTKLPEQLQDGPGGVTGETLKDGYRLIRNRPRAFTDWMGVERDTGAEYVLSDQVMINAWFWGAKHD</sequence>
<proteinExistence type="predicted"/>
<evidence type="ECO:0000313" key="2">
    <source>
        <dbReference type="Proteomes" id="UP000712600"/>
    </source>
</evidence>
<protein>
    <submittedName>
        <fullName evidence="1">Uncharacterized protein</fullName>
    </submittedName>
</protein>
<reference evidence="1" key="1">
    <citation type="submission" date="2019-12" db="EMBL/GenBank/DDBJ databases">
        <title>Genome sequencing and annotation of Brassica cretica.</title>
        <authorList>
            <person name="Studholme D.J."/>
            <person name="Sarris P."/>
        </authorList>
    </citation>
    <scope>NUCLEOTIDE SEQUENCE</scope>
    <source>
        <strain evidence="1">PFS-109/04</strain>
        <tissue evidence="1">Leaf</tissue>
    </source>
</reference>